<evidence type="ECO:0000313" key="2">
    <source>
        <dbReference type="Proteomes" id="UP000000328"/>
    </source>
</evidence>
<dbReference type="PATRIC" id="fig|749927.5.peg.1230"/>
<dbReference type="OrthoDB" id="8687362at2"/>
<sequence length="242" mass="25837">MNDTRTLAGDEVVEQVSALVEGVFERLKPVQAAAESVLANTPAAAALHRIRPQVTEALGGLIIGAGFVSAPHVLADSEFGFEWWTAGSPPAQLFISLDPASENFLDYTRQSWFTVPRDTGRRHINGPYVDYLCTDEYTLTFTIPVVRGGSFAGVVGADVYVREFERAVRPRLRSLGRGAALLNAQGRVIVSNSVRRPTGSLVREADVPAWWSAGAAPGPGLRRCGDSPIVLVTGAQGPPISA</sequence>
<dbReference type="AlphaFoldDB" id="A0A0H3CYK6"/>
<dbReference type="KEGG" id="amd:AMED_1199"/>
<dbReference type="Gene3D" id="3.30.450.20">
    <property type="entry name" value="PAS domain"/>
    <property type="match status" value="1"/>
</dbReference>
<evidence type="ECO:0008006" key="3">
    <source>
        <dbReference type="Google" id="ProtNLM"/>
    </source>
</evidence>
<name>A0A0H3CYK6_AMYMU</name>
<accession>A0A0H3CYK6</accession>
<evidence type="ECO:0000313" key="1">
    <source>
        <dbReference type="EMBL" id="ADJ43014.1"/>
    </source>
</evidence>
<dbReference type="EMBL" id="CP002000">
    <property type="protein sequence ID" value="ADJ43014.1"/>
    <property type="molecule type" value="Genomic_DNA"/>
</dbReference>
<dbReference type="Proteomes" id="UP000000328">
    <property type="component" value="Chromosome"/>
</dbReference>
<proteinExistence type="predicted"/>
<dbReference type="CDD" id="cd12913">
    <property type="entry name" value="PDC1_MCP_like"/>
    <property type="match status" value="1"/>
</dbReference>
<reference evidence="1 2" key="1">
    <citation type="journal article" date="2010" name="Cell Res.">
        <title>Complete genome sequence of the rifamycin SV-producing Amycolatopsis mediterranei U32 revealed its genetic characteristics in phylogeny and metabolism.</title>
        <authorList>
            <person name="Zhao W."/>
            <person name="Zhong Y."/>
            <person name="Yuan H."/>
            <person name="Wang J."/>
            <person name="Zheng H."/>
            <person name="Wang Y."/>
            <person name="Cen X."/>
            <person name="Xu F."/>
            <person name="Bai J."/>
            <person name="Han X."/>
            <person name="Lu G."/>
            <person name="Zhu Y."/>
            <person name="Shao Z."/>
            <person name="Yan H."/>
            <person name="Li C."/>
            <person name="Peng N."/>
            <person name="Zhang Z."/>
            <person name="Zhang Y."/>
            <person name="Lin W."/>
            <person name="Fan Y."/>
            <person name="Qin Z."/>
            <person name="Hu Y."/>
            <person name="Zhu B."/>
            <person name="Wang S."/>
            <person name="Ding X."/>
            <person name="Zhao G.P."/>
        </authorList>
    </citation>
    <scope>NUCLEOTIDE SEQUENCE [LARGE SCALE GENOMIC DNA]</scope>
    <source>
        <strain evidence="2">U-32</strain>
    </source>
</reference>
<organism evidence="1 2">
    <name type="scientific">Amycolatopsis mediterranei (strain U-32)</name>
    <dbReference type="NCBI Taxonomy" id="749927"/>
    <lineage>
        <taxon>Bacteria</taxon>
        <taxon>Bacillati</taxon>
        <taxon>Actinomycetota</taxon>
        <taxon>Actinomycetes</taxon>
        <taxon>Pseudonocardiales</taxon>
        <taxon>Pseudonocardiaceae</taxon>
        <taxon>Amycolatopsis</taxon>
    </lineage>
</organism>
<dbReference type="eggNOG" id="COG2186">
    <property type="taxonomic scope" value="Bacteria"/>
</dbReference>
<dbReference type="GeneID" id="92868989"/>
<protein>
    <recommendedName>
        <fullName evidence="3">Cache domain-containing protein</fullName>
    </recommendedName>
</protein>
<gene>
    <name evidence="1" type="ordered locus">AMED_1199</name>
</gene>
<dbReference type="RefSeq" id="WP_013223103.1">
    <property type="nucleotide sequence ID" value="NC_014318.1"/>
</dbReference>
<dbReference type="HOGENOM" id="CLU_083872_1_0_11"/>